<comment type="similarity">
    <text evidence="1">Belongs to the 'GDXG' lipolytic enzyme family.</text>
</comment>
<evidence type="ECO:0000256" key="1">
    <source>
        <dbReference type="ARBA" id="ARBA00010515"/>
    </source>
</evidence>
<name>A0A290Z8B4_9PSEU</name>
<evidence type="ECO:0000313" key="6">
    <source>
        <dbReference type="Proteomes" id="UP000218505"/>
    </source>
</evidence>
<evidence type="ECO:0000259" key="4">
    <source>
        <dbReference type="Pfam" id="PF07859"/>
    </source>
</evidence>
<accession>A0A290Z8B4</accession>
<dbReference type="Proteomes" id="UP000218505">
    <property type="component" value="Chromosome"/>
</dbReference>
<dbReference type="RefSeq" id="WP_096495038.1">
    <property type="nucleotide sequence ID" value="NZ_CP023445.1"/>
</dbReference>
<gene>
    <name evidence="5" type="ORF">CNX65_19540</name>
</gene>
<dbReference type="AlphaFoldDB" id="A0A290Z8B4"/>
<keyword evidence="6" id="KW-1185">Reference proteome</keyword>
<organism evidence="5 6">
    <name type="scientific">Actinosynnema pretiosum</name>
    <dbReference type="NCBI Taxonomy" id="42197"/>
    <lineage>
        <taxon>Bacteria</taxon>
        <taxon>Bacillati</taxon>
        <taxon>Actinomycetota</taxon>
        <taxon>Actinomycetes</taxon>
        <taxon>Pseudonocardiales</taxon>
        <taxon>Pseudonocardiaceae</taxon>
        <taxon>Actinosynnema</taxon>
    </lineage>
</organism>
<evidence type="ECO:0000313" key="5">
    <source>
        <dbReference type="EMBL" id="ATE55203.1"/>
    </source>
</evidence>
<proteinExistence type="inferred from homology"/>
<dbReference type="PROSITE" id="PS01174">
    <property type="entry name" value="LIPASE_GDXG_SER"/>
    <property type="match status" value="1"/>
</dbReference>
<keyword evidence="2" id="KW-0378">Hydrolase</keyword>
<dbReference type="PANTHER" id="PTHR48081">
    <property type="entry name" value="AB HYDROLASE SUPERFAMILY PROTEIN C4A8.06C"/>
    <property type="match status" value="1"/>
</dbReference>
<feature type="domain" description="Alpha/beta hydrolase fold-3" evidence="4">
    <location>
        <begin position="73"/>
        <end position="266"/>
    </location>
</feature>
<dbReference type="InterPro" id="IPR013094">
    <property type="entry name" value="AB_hydrolase_3"/>
</dbReference>
<reference evidence="5" key="1">
    <citation type="submission" date="2017-09" db="EMBL/GenBank/DDBJ databases">
        <title>Complete Genome Sequence of ansamitocin-producing Bacterium Actinosynnema pretiosum X47.</title>
        <authorList>
            <person name="Cao G."/>
            <person name="Zong G."/>
            <person name="Zhong C."/>
            <person name="Fu J."/>
        </authorList>
    </citation>
    <scope>NUCLEOTIDE SEQUENCE [LARGE SCALE GENOMIC DNA]</scope>
    <source>
        <strain evidence="5">X47</strain>
    </source>
</reference>
<dbReference type="InterPro" id="IPR002168">
    <property type="entry name" value="Lipase_GDXG_HIS_AS"/>
</dbReference>
<dbReference type="EMBL" id="CP023445">
    <property type="protein sequence ID" value="ATE55203.1"/>
    <property type="molecule type" value="Genomic_DNA"/>
</dbReference>
<evidence type="ECO:0000256" key="3">
    <source>
        <dbReference type="PROSITE-ProRule" id="PRU10038"/>
    </source>
</evidence>
<dbReference type="KEGG" id="apre:CNX65_19540"/>
<protein>
    <submittedName>
        <fullName evidence="5">Esterase</fullName>
    </submittedName>
</protein>
<dbReference type="PANTHER" id="PTHR48081:SF30">
    <property type="entry name" value="ACETYL-HYDROLASE LIPR-RELATED"/>
    <property type="match status" value="1"/>
</dbReference>
<sequence>MPTLPLPLARALLHAGYRVMLSRRLPWRAQRALLDVAARAQPLPGGTAVTALELGGRPAERVTVGPTSGRGAVLYLHGGGFTVGSTATHRSLAAHLARAAHRPVHLLDYRLAPEHPCPAAVRDAVAAFDALAGLGRGPVALAGDSAGGGIALAAAQELVARGRGAPAALALLSPWVDPALRAERRRDTVVSRSWGFACGAAYLGGGDPSDPRYAPLRGPMAGLPPTYLFTAPRELLHPQCARLAGELRRAGVPLAYVERADLWHAAQAQAGLVREAEESVRDVAAFLVEHLTAPRPRAGRG</sequence>
<dbReference type="InterPro" id="IPR050300">
    <property type="entry name" value="GDXG_lipolytic_enzyme"/>
</dbReference>
<dbReference type="InterPro" id="IPR033140">
    <property type="entry name" value="Lipase_GDXG_put_SER_AS"/>
</dbReference>
<dbReference type="InterPro" id="IPR029058">
    <property type="entry name" value="AB_hydrolase_fold"/>
</dbReference>
<dbReference type="Gene3D" id="3.40.50.1820">
    <property type="entry name" value="alpha/beta hydrolase"/>
    <property type="match status" value="1"/>
</dbReference>
<dbReference type="GO" id="GO:0004806">
    <property type="term" value="F:triacylglycerol lipase activity"/>
    <property type="evidence" value="ECO:0007669"/>
    <property type="project" value="TreeGrafter"/>
</dbReference>
<dbReference type="PROSITE" id="PS01173">
    <property type="entry name" value="LIPASE_GDXG_HIS"/>
    <property type="match status" value="1"/>
</dbReference>
<evidence type="ECO:0000256" key="2">
    <source>
        <dbReference type="ARBA" id="ARBA00022801"/>
    </source>
</evidence>
<feature type="active site" evidence="3">
    <location>
        <position position="145"/>
    </location>
</feature>
<dbReference type="Pfam" id="PF07859">
    <property type="entry name" value="Abhydrolase_3"/>
    <property type="match status" value="1"/>
</dbReference>
<dbReference type="SUPFAM" id="SSF53474">
    <property type="entry name" value="alpha/beta-Hydrolases"/>
    <property type="match status" value="1"/>
</dbReference>